<dbReference type="Pfam" id="PF04542">
    <property type="entry name" value="Sigma70_r2"/>
    <property type="match status" value="1"/>
</dbReference>
<evidence type="ECO:0000259" key="6">
    <source>
        <dbReference type="Pfam" id="PF04542"/>
    </source>
</evidence>
<reference evidence="8 9" key="1">
    <citation type="submission" date="2019-06" db="EMBL/GenBank/DDBJ databases">
        <title>Micromonospora ordensis sp. nov., isolated from deep marine sediment.</title>
        <authorList>
            <person name="Veyisoglu A."/>
            <person name="Carro L."/>
            <person name="Klenk H.-P."/>
            <person name="Sahin N."/>
        </authorList>
    </citation>
    <scope>NUCLEOTIDE SEQUENCE [LARGE SCALE GENOMIC DNA]</scope>
    <source>
        <strain evidence="8 9">S2509</strain>
    </source>
</reference>
<organism evidence="8 9">
    <name type="scientific">Micromonospora orduensis</name>
    <dbReference type="NCBI Taxonomy" id="1420891"/>
    <lineage>
        <taxon>Bacteria</taxon>
        <taxon>Bacillati</taxon>
        <taxon>Actinomycetota</taxon>
        <taxon>Actinomycetes</taxon>
        <taxon>Micromonosporales</taxon>
        <taxon>Micromonosporaceae</taxon>
        <taxon>Micromonospora</taxon>
    </lineage>
</organism>
<evidence type="ECO:0000256" key="1">
    <source>
        <dbReference type="ARBA" id="ARBA00010641"/>
    </source>
</evidence>
<dbReference type="PANTHER" id="PTHR43133:SF57">
    <property type="entry name" value="RNA POLYMERASE SIGMA-70 FACTOR"/>
    <property type="match status" value="1"/>
</dbReference>
<accession>A0A5C4QSY1</accession>
<dbReference type="SUPFAM" id="SSF88659">
    <property type="entry name" value="Sigma3 and sigma4 domains of RNA polymerase sigma factors"/>
    <property type="match status" value="1"/>
</dbReference>
<keyword evidence="2" id="KW-0805">Transcription regulation</keyword>
<dbReference type="InterPro" id="IPR036388">
    <property type="entry name" value="WH-like_DNA-bd_sf"/>
</dbReference>
<feature type="domain" description="RNA polymerase sigma-70 region 4" evidence="7">
    <location>
        <begin position="124"/>
        <end position="170"/>
    </location>
</feature>
<dbReference type="CDD" id="cd06171">
    <property type="entry name" value="Sigma70_r4"/>
    <property type="match status" value="1"/>
</dbReference>
<dbReference type="SUPFAM" id="SSF88946">
    <property type="entry name" value="Sigma2 domain of RNA polymerase sigma factors"/>
    <property type="match status" value="1"/>
</dbReference>
<keyword evidence="3" id="KW-0731">Sigma factor</keyword>
<dbReference type="InterPro" id="IPR013325">
    <property type="entry name" value="RNA_pol_sigma_r2"/>
</dbReference>
<dbReference type="GO" id="GO:0003677">
    <property type="term" value="F:DNA binding"/>
    <property type="evidence" value="ECO:0007669"/>
    <property type="project" value="UniProtKB-KW"/>
</dbReference>
<name>A0A5C4QSY1_9ACTN</name>
<dbReference type="InterPro" id="IPR013324">
    <property type="entry name" value="RNA_pol_sigma_r3/r4-like"/>
</dbReference>
<evidence type="ECO:0000313" key="9">
    <source>
        <dbReference type="Proteomes" id="UP000306145"/>
    </source>
</evidence>
<protein>
    <submittedName>
        <fullName evidence="8">Sigma-70 family RNA polymerase sigma factor</fullName>
    </submittedName>
</protein>
<dbReference type="NCBIfam" id="TIGR02937">
    <property type="entry name" value="sigma70-ECF"/>
    <property type="match status" value="1"/>
</dbReference>
<evidence type="ECO:0000313" key="8">
    <source>
        <dbReference type="EMBL" id="TNH28816.1"/>
    </source>
</evidence>
<dbReference type="Proteomes" id="UP000306145">
    <property type="component" value="Unassembled WGS sequence"/>
</dbReference>
<dbReference type="Pfam" id="PF04545">
    <property type="entry name" value="Sigma70_r4"/>
    <property type="match status" value="1"/>
</dbReference>
<dbReference type="InterPro" id="IPR039425">
    <property type="entry name" value="RNA_pol_sigma-70-like"/>
</dbReference>
<dbReference type="InterPro" id="IPR007630">
    <property type="entry name" value="RNA_pol_sigma70_r4"/>
</dbReference>
<gene>
    <name evidence="8" type="ORF">FHG89_14135</name>
</gene>
<dbReference type="InterPro" id="IPR014284">
    <property type="entry name" value="RNA_pol_sigma-70_dom"/>
</dbReference>
<keyword evidence="9" id="KW-1185">Reference proteome</keyword>
<dbReference type="GO" id="GO:0016987">
    <property type="term" value="F:sigma factor activity"/>
    <property type="evidence" value="ECO:0007669"/>
    <property type="project" value="UniProtKB-KW"/>
</dbReference>
<proteinExistence type="inferred from homology"/>
<dbReference type="AlphaFoldDB" id="A0A5C4QSY1"/>
<dbReference type="OrthoDB" id="3747638at2"/>
<sequence>MAGEVSALVARAQAGDAEAFGLLYDRHVDQLYRFLSSQVRDRQTAEDLTSETFLRALHNLSAFRPGGDFGTWLTAIARNLAGAHESHTVEFPVAEVHLQAEPASDPATTAVDRLAHAALIAGVDQLSAPQRQCIVLRYWRELSIDETAQAMGKTPKAIKGLQHKALNALRGLLPSGVVMPA</sequence>
<evidence type="ECO:0000256" key="4">
    <source>
        <dbReference type="ARBA" id="ARBA00023125"/>
    </source>
</evidence>
<evidence type="ECO:0000256" key="5">
    <source>
        <dbReference type="ARBA" id="ARBA00023163"/>
    </source>
</evidence>
<dbReference type="Gene3D" id="1.10.10.10">
    <property type="entry name" value="Winged helix-like DNA-binding domain superfamily/Winged helix DNA-binding domain"/>
    <property type="match status" value="1"/>
</dbReference>
<feature type="domain" description="RNA polymerase sigma-70 region 2" evidence="6">
    <location>
        <begin position="23"/>
        <end position="81"/>
    </location>
</feature>
<evidence type="ECO:0000259" key="7">
    <source>
        <dbReference type="Pfam" id="PF04545"/>
    </source>
</evidence>
<comment type="similarity">
    <text evidence="1">Belongs to the sigma-70 factor family. ECF subfamily.</text>
</comment>
<dbReference type="EMBL" id="VDFY01000153">
    <property type="protein sequence ID" value="TNH28816.1"/>
    <property type="molecule type" value="Genomic_DNA"/>
</dbReference>
<evidence type="ECO:0000256" key="3">
    <source>
        <dbReference type="ARBA" id="ARBA00023082"/>
    </source>
</evidence>
<keyword evidence="4" id="KW-0238">DNA-binding</keyword>
<dbReference type="PANTHER" id="PTHR43133">
    <property type="entry name" value="RNA POLYMERASE ECF-TYPE SIGMA FACTO"/>
    <property type="match status" value="1"/>
</dbReference>
<dbReference type="InterPro" id="IPR007627">
    <property type="entry name" value="RNA_pol_sigma70_r2"/>
</dbReference>
<comment type="caution">
    <text evidence="8">The sequence shown here is derived from an EMBL/GenBank/DDBJ whole genome shotgun (WGS) entry which is preliminary data.</text>
</comment>
<evidence type="ECO:0000256" key="2">
    <source>
        <dbReference type="ARBA" id="ARBA00023015"/>
    </source>
</evidence>
<dbReference type="Gene3D" id="1.10.1740.10">
    <property type="match status" value="1"/>
</dbReference>
<dbReference type="GO" id="GO:0006352">
    <property type="term" value="P:DNA-templated transcription initiation"/>
    <property type="evidence" value="ECO:0007669"/>
    <property type="project" value="InterPro"/>
</dbReference>
<keyword evidence="5" id="KW-0804">Transcription</keyword>